<reference evidence="3" key="1">
    <citation type="submission" date="2016-10" db="EMBL/GenBank/DDBJ databases">
        <authorList>
            <person name="Varghese N."/>
            <person name="Submissions S."/>
        </authorList>
    </citation>
    <scope>NUCLEOTIDE SEQUENCE [LARGE SCALE GENOMIC DNA]</scope>
    <source>
        <strain evidence="3">DSM 26348</strain>
    </source>
</reference>
<dbReference type="RefSeq" id="WP_139228241.1">
    <property type="nucleotide sequence ID" value="NZ_FOQD01000003.1"/>
</dbReference>
<dbReference type="Gene3D" id="1.20.1300.10">
    <property type="entry name" value="Fumarate reductase/succinate dehydrogenase, transmembrane subunit"/>
    <property type="match status" value="1"/>
</dbReference>
<dbReference type="InterPro" id="IPR034804">
    <property type="entry name" value="SQR/QFR_C/D"/>
</dbReference>
<dbReference type="GO" id="GO:0016020">
    <property type="term" value="C:membrane"/>
    <property type="evidence" value="ECO:0007669"/>
    <property type="project" value="InterPro"/>
</dbReference>
<dbReference type="AlphaFoldDB" id="A0A1I3D089"/>
<keyword evidence="1" id="KW-0472">Membrane</keyword>
<keyword evidence="1" id="KW-1133">Transmembrane helix</keyword>
<sequence>MNWLKAFLVASVGKKYLMGVTGLFLCFFVVVHLAGNLLLYVGSDIYDEYAHKLHANPEFLIAAEVLLYAAFAFHIGFALWLQFQNRAARDKRYAYVQSKRQDRVLHGAMPTPDKTMFLTGLVVLLFLAVHLSDFKFELGWSSLEGAAPAVKAKVILSHVVRGAIYLVGAVILGVHVTHGFQSSFQSLGWNHPKYTPAIRCLSVILGLVVAIGFGSFPIVAWISNWGSMPAPPGG</sequence>
<dbReference type="CDD" id="cd03498">
    <property type="entry name" value="SQR_TypeB_2_TM"/>
    <property type="match status" value="1"/>
</dbReference>
<gene>
    <name evidence="2" type="ORF">SAMN05421753_10331</name>
</gene>
<feature type="transmembrane region" description="Helical" evidence="1">
    <location>
        <begin position="197"/>
        <end position="222"/>
    </location>
</feature>
<organism evidence="2 3">
    <name type="scientific">Planctomicrobium piriforme</name>
    <dbReference type="NCBI Taxonomy" id="1576369"/>
    <lineage>
        <taxon>Bacteria</taxon>
        <taxon>Pseudomonadati</taxon>
        <taxon>Planctomycetota</taxon>
        <taxon>Planctomycetia</taxon>
        <taxon>Planctomycetales</taxon>
        <taxon>Planctomycetaceae</taxon>
        <taxon>Planctomicrobium</taxon>
    </lineage>
</organism>
<dbReference type="EMBL" id="FOQD01000003">
    <property type="protein sequence ID" value="SFH79949.1"/>
    <property type="molecule type" value="Genomic_DNA"/>
</dbReference>
<evidence type="ECO:0000313" key="3">
    <source>
        <dbReference type="Proteomes" id="UP000199518"/>
    </source>
</evidence>
<protein>
    <submittedName>
        <fullName evidence="2">Succinate dehydrogenase / fumarate reductase cytochrome b subunit</fullName>
    </submittedName>
</protein>
<name>A0A1I3D089_9PLAN</name>
<keyword evidence="3" id="KW-1185">Reference proteome</keyword>
<feature type="transmembrane region" description="Helical" evidence="1">
    <location>
        <begin position="16"/>
        <end position="39"/>
    </location>
</feature>
<feature type="transmembrane region" description="Helical" evidence="1">
    <location>
        <begin position="154"/>
        <end position="176"/>
    </location>
</feature>
<dbReference type="NCBIfam" id="TIGR02046">
    <property type="entry name" value="sdhC_b558_fam"/>
    <property type="match status" value="1"/>
</dbReference>
<evidence type="ECO:0000313" key="2">
    <source>
        <dbReference type="EMBL" id="SFH79949.1"/>
    </source>
</evidence>
<feature type="transmembrane region" description="Helical" evidence="1">
    <location>
        <begin position="115"/>
        <end position="134"/>
    </location>
</feature>
<evidence type="ECO:0000256" key="1">
    <source>
        <dbReference type="SAM" id="Phobius"/>
    </source>
</evidence>
<keyword evidence="1" id="KW-0812">Transmembrane</keyword>
<feature type="transmembrane region" description="Helical" evidence="1">
    <location>
        <begin position="59"/>
        <end position="81"/>
    </location>
</feature>
<dbReference type="OrthoDB" id="9802842at2"/>
<dbReference type="SUPFAM" id="SSF81343">
    <property type="entry name" value="Fumarate reductase respiratory complex transmembrane subunits"/>
    <property type="match status" value="1"/>
</dbReference>
<dbReference type="InterPro" id="IPR011138">
    <property type="entry name" value="Cytochrome_b-558"/>
</dbReference>
<dbReference type="STRING" id="1576369.SAMN05421753_10331"/>
<dbReference type="Proteomes" id="UP000199518">
    <property type="component" value="Unassembled WGS sequence"/>
</dbReference>
<accession>A0A1I3D089</accession>
<proteinExistence type="predicted"/>